<feature type="domain" description="DUF6817" evidence="1">
    <location>
        <begin position="50"/>
        <end position="118"/>
    </location>
</feature>
<evidence type="ECO:0000259" key="1">
    <source>
        <dbReference type="Pfam" id="PF20680"/>
    </source>
</evidence>
<dbReference type="Pfam" id="PF20680">
    <property type="entry name" value="DUF6817"/>
    <property type="match status" value="1"/>
</dbReference>
<proteinExistence type="predicted"/>
<reference evidence="2 3" key="1">
    <citation type="journal article" date="2022" name="Microbiol. Resour. Announc.">
        <title>Complete Genome Sequence of Mesorhizobium ciceri Strain R30, a Rhizobium Used as a Commercial Inoculant for Chickpea in Argentina.</title>
        <authorList>
            <person name="Foresto E."/>
            <person name="Revale S."/>
            <person name="Primo E."/>
            <person name="Nievas F."/>
            <person name="Carezzano E."/>
            <person name="Puente M."/>
            <person name="Alzari P."/>
            <person name="Mart M."/>
            <person name="Ben-Assaya M."/>
            <person name="Mornico D."/>
            <person name="Santoro M."/>
            <person name="Mart F."/>
            <person name="Giordano W."/>
            <person name="Bogino P."/>
        </authorList>
    </citation>
    <scope>NUCLEOTIDE SEQUENCE [LARGE SCALE GENOMIC DNA]</scope>
    <source>
        <strain evidence="2 3">R30</strain>
    </source>
</reference>
<gene>
    <name evidence="2" type="ORF">LRP29_24175</name>
</gene>
<sequence length="245" mass="27181">MTKEDLFVPRQTNTALYIQLYEAGYPLADIARVQKAYRVCCAMFNGRYRKTGRPFICHAVGAASSVAHFDKSVDLVLAAMFHAAYDGSQYPDGKSSRRTDAHRQWLEQKIGPRVEGLVARVVGLKFDTGDPERIVDKGVPTGDEDILFLALAHEVDDLADGGLAFAPKYGQSIRSRVAACATLARNLGRENLAATIEGYGARYETMAWAAPLQETKLVGFQMTPNLRTYIKLRRHKLRGESIEVL</sequence>
<organism evidence="2 3">
    <name type="scientific">Mesorhizobium ciceri</name>
    <dbReference type="NCBI Taxonomy" id="39645"/>
    <lineage>
        <taxon>Bacteria</taxon>
        <taxon>Pseudomonadati</taxon>
        <taxon>Pseudomonadota</taxon>
        <taxon>Alphaproteobacteria</taxon>
        <taxon>Hyphomicrobiales</taxon>
        <taxon>Phyllobacteriaceae</taxon>
        <taxon>Mesorhizobium</taxon>
    </lineage>
</organism>
<name>A0AB38T741_9HYPH</name>
<keyword evidence="3" id="KW-1185">Reference proteome</keyword>
<dbReference type="Gene3D" id="1.10.3210.10">
    <property type="entry name" value="Hypothetical protein af1432"/>
    <property type="match status" value="1"/>
</dbReference>
<protein>
    <submittedName>
        <fullName evidence="2">HD domain-containing protein</fullName>
    </submittedName>
</protein>
<accession>A0AB38T741</accession>
<evidence type="ECO:0000313" key="2">
    <source>
        <dbReference type="EMBL" id="UTU50553.1"/>
    </source>
</evidence>
<dbReference type="AlphaFoldDB" id="A0AB38T741"/>
<dbReference type="InterPro" id="IPR049202">
    <property type="entry name" value="DUF6817"/>
</dbReference>
<dbReference type="EMBL" id="CP088147">
    <property type="protein sequence ID" value="UTU50553.1"/>
    <property type="molecule type" value="Genomic_DNA"/>
</dbReference>
<evidence type="ECO:0000313" key="3">
    <source>
        <dbReference type="Proteomes" id="UP001060070"/>
    </source>
</evidence>
<dbReference type="SUPFAM" id="SSF109604">
    <property type="entry name" value="HD-domain/PDEase-like"/>
    <property type="match status" value="1"/>
</dbReference>
<dbReference type="Proteomes" id="UP001060070">
    <property type="component" value="Chromosome"/>
</dbReference>
<dbReference type="RefSeq" id="WP_024504818.1">
    <property type="nucleotide sequence ID" value="NZ_CP088147.1"/>
</dbReference>